<dbReference type="STRING" id="1123349.SAMN02744037_01613"/>
<protein>
    <submittedName>
        <fullName evidence="2">NurA domain-containing protein</fullName>
    </submittedName>
</protein>
<dbReference type="SMART" id="SM00933">
    <property type="entry name" value="NurA"/>
    <property type="match status" value="1"/>
</dbReference>
<dbReference type="OrthoDB" id="2986419at2"/>
<evidence type="ECO:0000313" key="3">
    <source>
        <dbReference type="Proteomes" id="UP000242497"/>
    </source>
</evidence>
<reference evidence="3" key="1">
    <citation type="submission" date="2016-11" db="EMBL/GenBank/DDBJ databases">
        <authorList>
            <person name="Varghese N."/>
            <person name="Submissions S."/>
        </authorList>
    </citation>
    <scope>NUCLEOTIDE SEQUENCE [LARGE SCALE GENOMIC DNA]</scope>
    <source>
        <strain evidence="3">DSM 15518</strain>
    </source>
</reference>
<keyword evidence="3" id="KW-1185">Reference proteome</keyword>
<evidence type="ECO:0000313" key="2">
    <source>
        <dbReference type="EMBL" id="SHK09715.1"/>
    </source>
</evidence>
<dbReference type="InterPro" id="IPR018977">
    <property type="entry name" value="NurA_domain"/>
</dbReference>
<dbReference type="EMBL" id="FRAE01000033">
    <property type="protein sequence ID" value="SHK09715.1"/>
    <property type="molecule type" value="Genomic_DNA"/>
</dbReference>
<name>A0A1M6PP52_9FIRM</name>
<dbReference type="Pfam" id="PF09376">
    <property type="entry name" value="NurA"/>
    <property type="match status" value="1"/>
</dbReference>
<feature type="domain" description="NurA" evidence="1">
    <location>
        <begin position="57"/>
        <end position="284"/>
    </location>
</feature>
<dbReference type="AlphaFoldDB" id="A0A1M6PP52"/>
<organism evidence="2 3">
    <name type="scientific">Tepidibacter formicigenes DSM 15518</name>
    <dbReference type="NCBI Taxonomy" id="1123349"/>
    <lineage>
        <taxon>Bacteria</taxon>
        <taxon>Bacillati</taxon>
        <taxon>Bacillota</taxon>
        <taxon>Clostridia</taxon>
        <taxon>Peptostreptococcales</taxon>
        <taxon>Peptostreptococcaceae</taxon>
        <taxon>Tepidibacter</taxon>
    </lineage>
</organism>
<gene>
    <name evidence="2" type="ORF">SAMN02744037_01613</name>
</gene>
<accession>A0A1M6PP52</accession>
<proteinExistence type="predicted"/>
<dbReference type="Proteomes" id="UP000242497">
    <property type="component" value="Unassembled WGS sequence"/>
</dbReference>
<evidence type="ECO:0000259" key="1">
    <source>
        <dbReference type="SMART" id="SM00933"/>
    </source>
</evidence>
<sequence>MELNNNLINNFKKINLQLKNKYKPIKDIGTRKIRDILDIKKTKKLSQNELKKIRNRGDIIGVDGSKNKIGNLYPHYLMAIQSLAKPMDFSKDPIFKSIVYSPLIDNTDLKESEDKEKNIMAKLEVEVALESIEKHNPYILMMDGSLMTYRIKCSYEWEKLKKTALNNNVLLIGVIEEIKTKEMGNFLKEEINISEDIYDKEILFGLLKEGEYISINSKKSKKNEEAIASCFLRTSTDPNVIGIDFLEDQRDYIDEICNVVYTLTPKSSRGIPIWLDIVDKEVKISNEMMNALVETYIDKELVDLFLKPKRENRSL</sequence>
<dbReference type="RefSeq" id="WP_072888918.1">
    <property type="nucleotide sequence ID" value="NZ_FRAE01000033.1"/>
</dbReference>